<proteinExistence type="predicted"/>
<feature type="domain" description="Haemolysin activator HlyB C-terminal" evidence="1">
    <location>
        <begin position="3"/>
        <end position="62"/>
    </location>
</feature>
<reference evidence="2" key="1">
    <citation type="submission" date="2021-03" db="EMBL/GenBank/DDBJ databases">
        <title>Molecular epidemiology and mechanisms of colistin and carbapenem resistance in Enterobacteriaceae from clinical isolates, the environment and porcine samples in Pretoria, South Africa.</title>
        <authorList>
            <person name="Bogoshi D."/>
            <person name="Mbelle N.M."/>
            <person name="Naidoo V."/>
            <person name="Osei Sekyere J."/>
        </authorList>
    </citation>
    <scope>NUCLEOTIDE SEQUENCE</scope>
    <source>
        <strain evidence="2">C052</strain>
    </source>
</reference>
<dbReference type="Proteomes" id="UP000664477">
    <property type="component" value="Unassembled WGS sequence"/>
</dbReference>
<dbReference type="GO" id="GO:0008320">
    <property type="term" value="F:protein transmembrane transporter activity"/>
    <property type="evidence" value="ECO:0007669"/>
    <property type="project" value="TreeGrafter"/>
</dbReference>
<accession>A0A939SJD9</accession>
<dbReference type="Pfam" id="PF03865">
    <property type="entry name" value="ShlB"/>
    <property type="match status" value="1"/>
</dbReference>
<dbReference type="EMBL" id="JAGETQ010000068">
    <property type="protein sequence ID" value="MBO1916314.1"/>
    <property type="molecule type" value="Genomic_DNA"/>
</dbReference>
<evidence type="ECO:0000259" key="1">
    <source>
        <dbReference type="Pfam" id="PF03865"/>
    </source>
</evidence>
<name>A0A939SJD9_PRORE</name>
<dbReference type="InterPro" id="IPR051544">
    <property type="entry name" value="TPS_OM_transporter"/>
</dbReference>
<dbReference type="InterPro" id="IPR005565">
    <property type="entry name" value="Hemolysn_activator_HlyB_C"/>
</dbReference>
<dbReference type="GO" id="GO:0046819">
    <property type="term" value="P:protein secretion by the type V secretion system"/>
    <property type="evidence" value="ECO:0007669"/>
    <property type="project" value="TreeGrafter"/>
</dbReference>
<organism evidence="2 3">
    <name type="scientific">Providencia rettgeri</name>
    <dbReference type="NCBI Taxonomy" id="587"/>
    <lineage>
        <taxon>Bacteria</taxon>
        <taxon>Pseudomonadati</taxon>
        <taxon>Pseudomonadota</taxon>
        <taxon>Gammaproteobacteria</taxon>
        <taxon>Enterobacterales</taxon>
        <taxon>Morganellaceae</taxon>
        <taxon>Providencia</taxon>
    </lineage>
</organism>
<dbReference type="Gene3D" id="2.40.160.50">
    <property type="entry name" value="membrane protein fhac: a member of the omp85/tpsb transporter family"/>
    <property type="match status" value="1"/>
</dbReference>
<dbReference type="AlphaFoldDB" id="A0A939SJD9"/>
<sequence length="73" mass="8158">MRSILYGIERISIGGQYSVRGYHEQSLSGNRGGYWRNEINKGIANTAIGQLRFIGALDYGLLPQIRTTLNMTP</sequence>
<evidence type="ECO:0000313" key="3">
    <source>
        <dbReference type="Proteomes" id="UP000664477"/>
    </source>
</evidence>
<dbReference type="PANTHER" id="PTHR34597">
    <property type="entry name" value="SLR1661 PROTEIN"/>
    <property type="match status" value="1"/>
</dbReference>
<dbReference type="PANTHER" id="PTHR34597:SF3">
    <property type="entry name" value="OUTER MEMBRANE TRANSPORTER CDIB"/>
    <property type="match status" value="1"/>
</dbReference>
<dbReference type="GO" id="GO:0098046">
    <property type="term" value="C:type V protein secretion system complex"/>
    <property type="evidence" value="ECO:0007669"/>
    <property type="project" value="TreeGrafter"/>
</dbReference>
<protein>
    <recommendedName>
        <fullName evidence="1">Haemolysin activator HlyB C-terminal domain-containing protein</fullName>
    </recommendedName>
</protein>
<comment type="caution">
    <text evidence="2">The sequence shown here is derived from an EMBL/GenBank/DDBJ whole genome shotgun (WGS) entry which is preliminary data.</text>
</comment>
<gene>
    <name evidence="2" type="ORF">J4727_12560</name>
</gene>
<evidence type="ECO:0000313" key="2">
    <source>
        <dbReference type="EMBL" id="MBO1916314.1"/>
    </source>
</evidence>